<proteinExistence type="predicted"/>
<gene>
    <name evidence="2" type="ORF">JOS67_00275</name>
</gene>
<dbReference type="AlphaFoldDB" id="A0AA92LPF5"/>
<dbReference type="PANTHER" id="PTHR32502:SF2">
    <property type="entry name" value="D-TAGATOSE-1,6-BISPHOSPHATE ALDOLASE SUBUNIT KBAZ"/>
    <property type="match status" value="1"/>
</dbReference>
<dbReference type="GO" id="GO:0005975">
    <property type="term" value="P:carbohydrate metabolic process"/>
    <property type="evidence" value="ECO:0007669"/>
    <property type="project" value="InterPro"/>
</dbReference>
<sequence>MTTLLNIVKQHKAGNENGIYSVCSAHPLVLEAAILQAKKDQSPLLIEATSNQVDQFGGYTGMLPADFRDFVLSLAEEHGFNAENLILGGDHLGPNRWQGEPAAEAMAKADVLIETYVAAGFTKIHLDCSMSCADDPVPLTDESVAERAARLAKIAEATAVKHFGSANALTYVVGTEVPVPGGEAEELHEVQPTSPEAARQTIKAHQDAFAAAGLDCWDRVVGLVVQPAVEFDHSSVIDYKPEPAAELSKVVNEFEHMLFEAHSTDYQSPENYGLLVRDHFAILKVGPQLTFAMREALYGLCAIEDEMLPTEQRSNLRDVIESVMLAKPDNWAKYYHGNEAEQKFARSYSLSDRIRYYWADETIQAAVDKLFANLKDGLPLALASQYLPEGYAALRSGEIENNPKAFVINKIQKTVLEIYARACKF</sequence>
<accession>A0AA92LPF5</accession>
<dbReference type="PANTHER" id="PTHR32502">
    <property type="entry name" value="N-ACETYLGALACTOSAMINE PERMEASE II COMPONENT-RELATED"/>
    <property type="match status" value="1"/>
</dbReference>
<keyword evidence="2" id="KW-0614">Plasmid</keyword>
<dbReference type="EC" id="4.1.2.40" evidence="2"/>
<dbReference type="SUPFAM" id="SSF51569">
    <property type="entry name" value="Aldolase"/>
    <property type="match status" value="1"/>
</dbReference>
<dbReference type="NCBIfam" id="TIGR02810">
    <property type="entry name" value="agaZ_gatZ"/>
    <property type="match status" value="1"/>
</dbReference>
<dbReference type="Proteomes" id="UP000596337">
    <property type="component" value="Plasmid pSLV18-213K"/>
</dbReference>
<dbReference type="InterPro" id="IPR012062">
    <property type="entry name" value="GatZ/KbaZ-like"/>
</dbReference>
<dbReference type="Pfam" id="PF08013">
    <property type="entry name" value="GatZ_KbaZ-like"/>
    <property type="match status" value="1"/>
</dbReference>
<dbReference type="GO" id="GO:0009025">
    <property type="term" value="F:tagatose-bisphosphate aldolase activity"/>
    <property type="evidence" value="ECO:0007669"/>
    <property type="project" value="UniProtKB-EC"/>
</dbReference>
<name>A0AA92LPF5_9VIBR</name>
<evidence type="ECO:0000313" key="2">
    <source>
        <dbReference type="EMBL" id="QRG81452.1"/>
    </source>
</evidence>
<dbReference type="Gene3D" id="3.20.20.70">
    <property type="entry name" value="Aldolase class I"/>
    <property type="match status" value="1"/>
</dbReference>
<evidence type="ECO:0000313" key="3">
    <source>
        <dbReference type="Proteomes" id="UP000596337"/>
    </source>
</evidence>
<reference evidence="2 3" key="1">
    <citation type="submission" date="2021-01" db="EMBL/GenBank/DDBJ databases">
        <title>Characterization of a novel blaVMB-2- harboring plasmid in Vibrio diabolicus.</title>
        <authorList>
            <person name="Liu M."/>
        </authorList>
    </citation>
    <scope>NUCLEOTIDE SEQUENCE [LARGE SCALE GENOMIC DNA]</scope>
    <source>
        <strain evidence="2 3">SLV18</strain>
        <plasmid evidence="2 3">pSLV18-213K</plasmid>
    </source>
</reference>
<dbReference type="RefSeq" id="WP_203346278.1">
    <property type="nucleotide sequence ID" value="NZ_CP069194.1"/>
</dbReference>
<dbReference type="PIRSF" id="PIRSF009264">
    <property type="entry name" value="TagBP_ald_AgaZ"/>
    <property type="match status" value="1"/>
</dbReference>
<protein>
    <submittedName>
        <fullName evidence="2">D-tagatose-bisphosphate aldolase, class II, non-catalytic subunit</fullName>
        <ecNumber evidence="2">4.1.2.40</ecNumber>
    </submittedName>
</protein>
<dbReference type="GO" id="GO:0009401">
    <property type="term" value="P:phosphoenolpyruvate-dependent sugar phosphotransferase system"/>
    <property type="evidence" value="ECO:0007669"/>
    <property type="project" value="TreeGrafter"/>
</dbReference>
<keyword evidence="2" id="KW-0456">Lyase</keyword>
<dbReference type="EMBL" id="CP069194">
    <property type="protein sequence ID" value="QRG81452.1"/>
    <property type="molecule type" value="Genomic_DNA"/>
</dbReference>
<dbReference type="InterPro" id="IPR050303">
    <property type="entry name" value="GatZ_KbaZ_carbometab"/>
</dbReference>
<organism evidence="2 3">
    <name type="scientific">Vibrio diabolicus</name>
    <dbReference type="NCBI Taxonomy" id="50719"/>
    <lineage>
        <taxon>Bacteria</taxon>
        <taxon>Pseudomonadati</taxon>
        <taxon>Pseudomonadota</taxon>
        <taxon>Gammaproteobacteria</taxon>
        <taxon>Vibrionales</taxon>
        <taxon>Vibrionaceae</taxon>
        <taxon>Vibrio</taxon>
        <taxon>Vibrio diabolicus subgroup</taxon>
    </lineage>
</organism>
<evidence type="ECO:0000256" key="1">
    <source>
        <dbReference type="ARBA" id="ARBA00005191"/>
    </source>
</evidence>
<dbReference type="GO" id="GO:0005886">
    <property type="term" value="C:plasma membrane"/>
    <property type="evidence" value="ECO:0007669"/>
    <property type="project" value="TreeGrafter"/>
</dbReference>
<comment type="pathway">
    <text evidence="1">Carbohydrate metabolism; D-tagatose 6-phosphate degradation; D-glyceraldehyde 3-phosphate and glycerone phosphate from D-tagatose 6-phosphate: step 2/2.</text>
</comment>
<geneLocation type="plasmid" evidence="2 3">
    <name>pSLV18-213K</name>
</geneLocation>
<dbReference type="InterPro" id="IPR013785">
    <property type="entry name" value="Aldolase_TIM"/>
</dbReference>
<dbReference type="Gene3D" id="1.10.400.20">
    <property type="entry name" value="putative tagatose 6-phosphate kinase domain like"/>
    <property type="match status" value="1"/>
</dbReference>